<evidence type="ECO:0000256" key="1">
    <source>
        <dbReference type="ARBA" id="ARBA00022801"/>
    </source>
</evidence>
<reference evidence="2 3" key="1">
    <citation type="journal article" date="2018" name="Nat. Ecol. Evol.">
        <title>Genomic signatures of mitonuclear coevolution across populations of Tigriopus californicus.</title>
        <authorList>
            <person name="Barreto F.S."/>
            <person name="Watson E.T."/>
            <person name="Lima T.G."/>
            <person name="Willett C.S."/>
            <person name="Edmands S."/>
            <person name="Li W."/>
            <person name="Burton R.S."/>
        </authorList>
    </citation>
    <scope>NUCLEOTIDE SEQUENCE [LARGE SCALE GENOMIC DNA]</scope>
    <source>
        <strain evidence="2 3">San Diego</strain>
    </source>
</reference>
<dbReference type="InterPro" id="IPR023214">
    <property type="entry name" value="HAD_sf"/>
</dbReference>
<dbReference type="Gene3D" id="3.40.50.1000">
    <property type="entry name" value="HAD superfamily/HAD-like"/>
    <property type="match status" value="1"/>
</dbReference>
<keyword evidence="1" id="KW-0378">Hydrolase</keyword>
<dbReference type="GO" id="GO:0047429">
    <property type="term" value="F:nucleoside triphosphate diphosphatase activity"/>
    <property type="evidence" value="ECO:0007669"/>
    <property type="project" value="InterPro"/>
</dbReference>
<accession>A0A553NEV8</accession>
<dbReference type="SFLD" id="SFLDS00003">
    <property type="entry name" value="Haloacid_Dehalogenase"/>
    <property type="match status" value="1"/>
</dbReference>
<dbReference type="EMBL" id="VCGU01000458">
    <property type="protein sequence ID" value="TRY63961.1"/>
    <property type="molecule type" value="Genomic_DNA"/>
</dbReference>
<dbReference type="SUPFAM" id="SSF56784">
    <property type="entry name" value="HAD-like"/>
    <property type="match status" value="1"/>
</dbReference>
<comment type="caution">
    <text evidence="2">The sequence shown here is derived from an EMBL/GenBank/DDBJ whole genome shotgun (WGS) entry which is preliminary data.</text>
</comment>
<protein>
    <submittedName>
        <fullName evidence="2">Uncharacterized protein</fullName>
    </submittedName>
</protein>
<evidence type="ECO:0000313" key="2">
    <source>
        <dbReference type="EMBL" id="TRY63961.1"/>
    </source>
</evidence>
<name>A0A553NEV8_TIGCA</name>
<dbReference type="OrthoDB" id="40579at2759"/>
<dbReference type="Proteomes" id="UP000318571">
    <property type="component" value="Chromosome 10"/>
</dbReference>
<dbReference type="InterPro" id="IPR041492">
    <property type="entry name" value="HAD_2"/>
</dbReference>
<gene>
    <name evidence="2" type="ORF">TCAL_00315</name>
</gene>
<evidence type="ECO:0000313" key="3">
    <source>
        <dbReference type="Proteomes" id="UP000318571"/>
    </source>
</evidence>
<dbReference type="HAMAP" id="MF_00528">
    <property type="entry name" value="Maf"/>
    <property type="match status" value="1"/>
</dbReference>
<dbReference type="PRINTS" id="PR00413">
    <property type="entry name" value="HADHALOGNASE"/>
</dbReference>
<dbReference type="SUPFAM" id="SSF52972">
    <property type="entry name" value="ITPase-like"/>
    <property type="match status" value="1"/>
</dbReference>
<dbReference type="InterPro" id="IPR003697">
    <property type="entry name" value="Maf-like"/>
</dbReference>
<dbReference type="InterPro" id="IPR029001">
    <property type="entry name" value="ITPase-like_fam"/>
</dbReference>
<dbReference type="Pfam" id="PF02545">
    <property type="entry name" value="Maf"/>
    <property type="match status" value="1"/>
</dbReference>
<dbReference type="Gene3D" id="3.90.950.10">
    <property type="match status" value="1"/>
</dbReference>
<dbReference type="PANTHER" id="PTHR18901">
    <property type="entry name" value="2-DEOXYGLUCOSE-6-PHOSPHATE PHOSPHATASE 2"/>
    <property type="match status" value="1"/>
</dbReference>
<dbReference type="GO" id="GO:0016791">
    <property type="term" value="F:phosphatase activity"/>
    <property type="evidence" value="ECO:0007669"/>
    <property type="project" value="TreeGrafter"/>
</dbReference>
<dbReference type="AlphaFoldDB" id="A0A553NEV8"/>
<organism evidence="2 3">
    <name type="scientific">Tigriopus californicus</name>
    <name type="common">Marine copepod</name>
    <dbReference type="NCBI Taxonomy" id="6832"/>
    <lineage>
        <taxon>Eukaryota</taxon>
        <taxon>Metazoa</taxon>
        <taxon>Ecdysozoa</taxon>
        <taxon>Arthropoda</taxon>
        <taxon>Crustacea</taxon>
        <taxon>Multicrustacea</taxon>
        <taxon>Hexanauplia</taxon>
        <taxon>Copepoda</taxon>
        <taxon>Harpacticoida</taxon>
        <taxon>Harpacticidae</taxon>
        <taxon>Tigriopus</taxon>
    </lineage>
</organism>
<dbReference type="FunFam" id="1.10.150.240:FF:000001">
    <property type="entry name" value="Haloacid dehalogenase-like hydrolase domain"/>
    <property type="match status" value="1"/>
</dbReference>
<dbReference type="Pfam" id="PF13419">
    <property type="entry name" value="HAD_2"/>
    <property type="match status" value="1"/>
</dbReference>
<dbReference type="Gene3D" id="1.10.150.240">
    <property type="entry name" value="Putative phosphatase, domain 2"/>
    <property type="match status" value="1"/>
</dbReference>
<keyword evidence="3" id="KW-1185">Reference proteome</keyword>
<dbReference type="PANTHER" id="PTHR18901:SF38">
    <property type="entry name" value="PSEUDOURIDINE-5'-PHOSPHATASE"/>
    <property type="match status" value="1"/>
</dbReference>
<dbReference type="SFLD" id="SFLDG01129">
    <property type="entry name" value="C1.5:_HAD__Beta-PGM__Phosphata"/>
    <property type="match status" value="1"/>
</dbReference>
<dbReference type="InterPro" id="IPR036412">
    <property type="entry name" value="HAD-like_sf"/>
</dbReference>
<proteinExistence type="inferred from homology"/>
<dbReference type="STRING" id="6832.A0A553NEV8"/>
<dbReference type="InterPro" id="IPR006439">
    <property type="entry name" value="HAD-SF_hydro_IA"/>
</dbReference>
<sequence>MTTKLVKLLSHPLESMAMEPSTAQNDRPPAPPAPPAVILASSSPFRRNLMRLHFPDLFYSQAVAFLTPEVDERAIGRDLEPEAMCQKVAEAKMDWILANKEAELVGAQILITCDMVVKYRGQALEKPTSDIEARAFLQNYRDHPSEPVFCINGIVLRDLTLGLQESVVEVSSLFFLPFGDEAIQEMIEDGSALQMAGAFSMDHPAMGKYITGLNGSPTAVEGLPVELLRQKLMAWQPSLPCQLKILGAIKCVIFDMDGLILDTERWYSLAQQQILDRFEIKFTYDVKAKIMGRKSLDAANVMIDHYGLKGRLDPEEFIREREEILDQMFPKSEIMAGVQRLLVHLRKNNVPMAIATSSHIRHYTIKTQLHGELFGKVFHHVVTGDQVKESKPHPEIFLKALDQFHRKDISPQEVLVLEDAPLGVLAAQRAKMNVVQVSSVESAEVKPNQLIPTMWHFCPEQWGLPKFD</sequence>
<dbReference type="InterPro" id="IPR023198">
    <property type="entry name" value="PGP-like_dom2"/>
</dbReference>
<dbReference type="NCBIfam" id="TIGR01509">
    <property type="entry name" value="HAD-SF-IA-v3"/>
    <property type="match status" value="1"/>
</dbReference>